<keyword evidence="2" id="KW-1185">Reference proteome</keyword>
<organism evidence="1 2">
    <name type="scientific">Nostocoides vanveenii</name>
    <dbReference type="NCBI Taxonomy" id="330835"/>
    <lineage>
        <taxon>Bacteria</taxon>
        <taxon>Bacillati</taxon>
        <taxon>Actinomycetota</taxon>
        <taxon>Actinomycetes</taxon>
        <taxon>Micrococcales</taxon>
        <taxon>Intrasporangiaceae</taxon>
        <taxon>Nostocoides</taxon>
    </lineage>
</organism>
<sequence length="302" mass="29311">MTGPTLSSAAATITAAAAARWGGRALRAHPPGGAGRWTRTNHAGRPISLLEGPGYVAGAVLGALAGGLAARRAGARGLGGPREPRAWPQGASARPATGATVLAAVGAGAFGLLDDLAGDASSKGLRGHLGALREGRVTTGAVKIAGLAAAGAATAYLLDRPGARGTPALRTLPATLIGGAVIAGSANLANLLDLRPGRALKVAIIAAAPFAILADRTAGAALGAALGSLPDDLAGATMLGDTGANAAGSLVGAAVVARTGPVGRALVLGTLAGLTLASERVSFTTVIESTPVLRELDAWGRR</sequence>
<evidence type="ECO:0000313" key="2">
    <source>
        <dbReference type="Proteomes" id="UP001501475"/>
    </source>
</evidence>
<reference evidence="1 2" key="1">
    <citation type="journal article" date="2019" name="Int. J. Syst. Evol. Microbiol.">
        <title>The Global Catalogue of Microorganisms (GCM) 10K type strain sequencing project: providing services to taxonomists for standard genome sequencing and annotation.</title>
        <authorList>
            <consortium name="The Broad Institute Genomics Platform"/>
            <consortium name="The Broad Institute Genome Sequencing Center for Infectious Disease"/>
            <person name="Wu L."/>
            <person name="Ma J."/>
        </authorList>
    </citation>
    <scope>NUCLEOTIDE SEQUENCE [LARGE SCALE GENOMIC DNA]</scope>
    <source>
        <strain evidence="1 2">JCM 15591</strain>
    </source>
</reference>
<evidence type="ECO:0000313" key="1">
    <source>
        <dbReference type="EMBL" id="GAA1759079.1"/>
    </source>
</evidence>
<evidence type="ECO:0008006" key="3">
    <source>
        <dbReference type="Google" id="ProtNLM"/>
    </source>
</evidence>
<gene>
    <name evidence="1" type="ORF">GCM10009810_18250</name>
</gene>
<comment type="caution">
    <text evidence="1">The sequence shown here is derived from an EMBL/GenBank/DDBJ whole genome shotgun (WGS) entry which is preliminary data.</text>
</comment>
<proteinExistence type="predicted"/>
<protein>
    <recommendedName>
        <fullName evidence="3">UDP-N-acetylmuramyl pentapeptide phosphotransferase/UDP-N-acetylglucosamine-1-phosphate transferase</fullName>
    </recommendedName>
</protein>
<accession>A0ABN2KKX7</accession>
<dbReference type="EMBL" id="BAAAPN010000045">
    <property type="protein sequence ID" value="GAA1759079.1"/>
    <property type="molecule type" value="Genomic_DNA"/>
</dbReference>
<dbReference type="Proteomes" id="UP001501475">
    <property type="component" value="Unassembled WGS sequence"/>
</dbReference>
<dbReference type="RefSeq" id="WP_344065115.1">
    <property type="nucleotide sequence ID" value="NZ_BAAAPN010000045.1"/>
</dbReference>
<name>A0ABN2KKX7_9MICO</name>